<comment type="similarity">
    <text evidence="1 7">Belongs to the glyceraldehyde-3-phosphate dehydrogenase family.</text>
</comment>
<dbReference type="CDD" id="cd05214">
    <property type="entry name" value="GAPDH_I_N"/>
    <property type="match status" value="1"/>
</dbReference>
<keyword evidence="5" id="KW-0520">NAD</keyword>
<dbReference type="PIRSF" id="PIRSF000149">
    <property type="entry name" value="GAP_DH"/>
    <property type="match status" value="1"/>
</dbReference>
<dbReference type="GO" id="GO:0006006">
    <property type="term" value="P:glucose metabolic process"/>
    <property type="evidence" value="ECO:0007669"/>
    <property type="project" value="InterPro"/>
</dbReference>
<dbReference type="GO" id="GO:0050661">
    <property type="term" value="F:NADP binding"/>
    <property type="evidence" value="ECO:0007669"/>
    <property type="project" value="InterPro"/>
</dbReference>
<dbReference type="SUPFAM" id="SSF55347">
    <property type="entry name" value="Glyceraldehyde-3-phosphate dehydrogenase-like, C-terminal domain"/>
    <property type="match status" value="1"/>
</dbReference>
<feature type="binding site" evidence="4">
    <location>
        <position position="190"/>
    </location>
    <ligand>
        <name>D-glyceraldehyde 3-phosphate</name>
        <dbReference type="ChEBI" id="CHEBI:59776"/>
    </ligand>
</feature>
<dbReference type="GO" id="GO:0016620">
    <property type="term" value="F:oxidoreductase activity, acting on the aldehyde or oxo group of donors, NAD or NADP as acceptor"/>
    <property type="evidence" value="ECO:0007669"/>
    <property type="project" value="InterPro"/>
</dbReference>
<dbReference type="CDD" id="cd18126">
    <property type="entry name" value="GAPDH_I_C"/>
    <property type="match status" value="1"/>
</dbReference>
<dbReference type="SUPFAM" id="SSF51735">
    <property type="entry name" value="NAD(P)-binding Rossmann-fold domains"/>
    <property type="match status" value="1"/>
</dbReference>
<evidence type="ECO:0000256" key="6">
    <source>
        <dbReference type="PIRSR" id="PIRSR000149-4"/>
    </source>
</evidence>
<dbReference type="InterPro" id="IPR020828">
    <property type="entry name" value="GlycerAld_3-P_DH_NAD(P)-bd"/>
</dbReference>
<dbReference type="SMART" id="SM00846">
    <property type="entry name" value="Gp_dh_N"/>
    <property type="match status" value="1"/>
</dbReference>
<dbReference type="FunFam" id="3.40.50.720:FF:000001">
    <property type="entry name" value="Glyceraldehyde-3-phosphate dehydrogenase"/>
    <property type="match status" value="1"/>
</dbReference>
<evidence type="ECO:0000256" key="1">
    <source>
        <dbReference type="ARBA" id="ARBA00007406"/>
    </source>
</evidence>
<gene>
    <name evidence="9" type="ORF">A3C04_02715</name>
</gene>
<feature type="binding site" evidence="5">
    <location>
        <position position="327"/>
    </location>
    <ligand>
        <name>NAD(+)</name>
        <dbReference type="ChEBI" id="CHEBI:57540"/>
    </ligand>
</feature>
<evidence type="ECO:0000259" key="8">
    <source>
        <dbReference type="SMART" id="SM00846"/>
    </source>
</evidence>
<evidence type="ECO:0000256" key="4">
    <source>
        <dbReference type="PIRSR" id="PIRSR000149-2"/>
    </source>
</evidence>
<dbReference type="Pfam" id="PF00044">
    <property type="entry name" value="Gp_dh_N"/>
    <property type="match status" value="1"/>
</dbReference>
<evidence type="ECO:0000256" key="5">
    <source>
        <dbReference type="PIRSR" id="PIRSR000149-3"/>
    </source>
</evidence>
<dbReference type="InterPro" id="IPR020831">
    <property type="entry name" value="GlycerAld/Erythrose_P_DH"/>
</dbReference>
<evidence type="ECO:0000256" key="7">
    <source>
        <dbReference type="RuleBase" id="RU000397"/>
    </source>
</evidence>
<evidence type="ECO:0000256" key="3">
    <source>
        <dbReference type="PIRSR" id="PIRSR000149-1"/>
    </source>
</evidence>
<comment type="caution">
    <text evidence="9">The sequence shown here is derived from an EMBL/GenBank/DDBJ whole genome shotgun (WGS) entry which is preliminary data.</text>
</comment>
<reference evidence="9 10" key="1">
    <citation type="journal article" date="2016" name="Nat. Commun.">
        <title>Thousands of microbial genomes shed light on interconnected biogeochemical processes in an aquifer system.</title>
        <authorList>
            <person name="Anantharaman K."/>
            <person name="Brown C.T."/>
            <person name="Hug L.A."/>
            <person name="Sharon I."/>
            <person name="Castelle C.J."/>
            <person name="Probst A.J."/>
            <person name="Thomas B.C."/>
            <person name="Singh A."/>
            <person name="Wilkins M.J."/>
            <person name="Karaoz U."/>
            <person name="Brodie E.L."/>
            <person name="Williams K.H."/>
            <person name="Hubbard S.S."/>
            <person name="Banfield J.F."/>
        </authorList>
    </citation>
    <scope>NUCLEOTIDE SEQUENCE [LARGE SCALE GENOMIC DNA]</scope>
</reference>
<feature type="binding site" evidence="5">
    <location>
        <begin position="12"/>
        <end position="13"/>
    </location>
    <ligand>
        <name>NAD(+)</name>
        <dbReference type="ChEBI" id="CHEBI:57540"/>
    </ligand>
</feature>
<keyword evidence="5" id="KW-0547">Nucleotide-binding</keyword>
<dbReference type="Gene3D" id="3.30.360.10">
    <property type="entry name" value="Dihydrodipicolinate Reductase, domain 2"/>
    <property type="match status" value="1"/>
</dbReference>
<feature type="binding site" evidence="4">
    <location>
        <position position="244"/>
    </location>
    <ligand>
        <name>D-glyceraldehyde 3-phosphate</name>
        <dbReference type="ChEBI" id="CHEBI:59776"/>
    </ligand>
</feature>
<keyword evidence="2" id="KW-0560">Oxidoreductase</keyword>
<evidence type="ECO:0000313" key="10">
    <source>
        <dbReference type="Proteomes" id="UP000178092"/>
    </source>
</evidence>
<feature type="binding site" evidence="4">
    <location>
        <begin position="159"/>
        <end position="161"/>
    </location>
    <ligand>
        <name>D-glyceraldehyde 3-phosphate</name>
        <dbReference type="ChEBI" id="CHEBI:59776"/>
    </ligand>
</feature>
<feature type="binding site" evidence="5">
    <location>
        <position position="34"/>
    </location>
    <ligand>
        <name>NAD(+)</name>
        <dbReference type="ChEBI" id="CHEBI:57540"/>
    </ligand>
</feature>
<feature type="domain" description="Glyceraldehyde 3-phosphate dehydrogenase NAD(P) binding" evidence="8">
    <location>
        <begin position="3"/>
        <end position="160"/>
    </location>
</feature>
<sequence>MAIRVAINGFGRIGRLFFRQALQNKNFTVVAINDLGDLENLAYLLQHDSVYGTLGEEVRIEEGRTEEWGRLDVGGKTTDVFRVADAAQLPWKKMEIDVVVESTGVFESYEKAQVHLKAGAKHVVISAPAKDEDGSDSKTVLMGVNEKDLQGCRLSSNGSCTTNSIASVIQVLHEHVGVQKAVLNTTHAYTATQSIVDGPVRGGKDFRRGRAAGQNIVPSSTGAAIAVARVIPDMKDKFDGIALRVPVVAGSIADVTFLAARKTSVEEINEVLEKAAKSPKLKNILQVTREQLVSSDIIGQPYGALVDLNFTRVVDGDLVKVLSWYDNEWGYVATLVRHVEETAKA</sequence>
<feature type="site" description="Activates thiol group during catalysis" evidence="6">
    <location>
        <position position="187"/>
    </location>
</feature>
<dbReference type="Gene3D" id="3.40.50.720">
    <property type="entry name" value="NAD(P)-binding Rossmann-like Domain"/>
    <property type="match status" value="1"/>
</dbReference>
<dbReference type="InterPro" id="IPR006424">
    <property type="entry name" value="Glyceraldehyde-3-P_DH_1"/>
</dbReference>
<dbReference type="InterPro" id="IPR020829">
    <property type="entry name" value="GlycerAld_3-P_DH_cat"/>
</dbReference>
<organism evidence="9 10">
    <name type="scientific">Candidatus Wildermuthbacteria bacterium RIFCSPHIGHO2_02_FULL_45_25</name>
    <dbReference type="NCBI Taxonomy" id="1802450"/>
    <lineage>
        <taxon>Bacteria</taxon>
        <taxon>Candidatus Wildermuthiibacteriota</taxon>
    </lineage>
</organism>
<feature type="active site" description="Nucleophile" evidence="3">
    <location>
        <position position="160"/>
    </location>
</feature>
<dbReference type="InterPro" id="IPR036291">
    <property type="entry name" value="NAD(P)-bd_dom_sf"/>
</dbReference>
<dbReference type="PANTHER" id="PTHR43148">
    <property type="entry name" value="GLYCERALDEHYDE-3-PHOSPHATE DEHYDROGENASE 2"/>
    <property type="match status" value="1"/>
</dbReference>
<dbReference type="EMBL" id="MHTV01000044">
    <property type="protein sequence ID" value="OHA65485.1"/>
    <property type="molecule type" value="Genomic_DNA"/>
</dbReference>
<dbReference type="Pfam" id="PF02800">
    <property type="entry name" value="Gp_dh_C"/>
    <property type="match status" value="1"/>
</dbReference>
<dbReference type="AlphaFoldDB" id="A0A1G2QXX9"/>
<dbReference type="GO" id="GO:0051287">
    <property type="term" value="F:NAD binding"/>
    <property type="evidence" value="ECO:0007669"/>
    <property type="project" value="InterPro"/>
</dbReference>
<dbReference type="NCBIfam" id="TIGR01534">
    <property type="entry name" value="GAPDH-I"/>
    <property type="match status" value="1"/>
</dbReference>
<dbReference type="Proteomes" id="UP000178092">
    <property type="component" value="Unassembled WGS sequence"/>
</dbReference>
<accession>A0A1G2QXX9</accession>
<name>A0A1G2QXX9_9BACT</name>
<dbReference type="FunFam" id="3.30.360.10:FF:000002">
    <property type="entry name" value="Glyceraldehyde-3-phosphate dehydrogenase"/>
    <property type="match status" value="1"/>
</dbReference>
<dbReference type="PRINTS" id="PR00078">
    <property type="entry name" value="G3PDHDRGNASE"/>
</dbReference>
<feature type="binding site" evidence="5">
    <location>
        <position position="126"/>
    </location>
    <ligand>
        <name>NAD(+)</name>
        <dbReference type="ChEBI" id="CHEBI:57540"/>
    </ligand>
</feature>
<feature type="binding site" evidence="4">
    <location>
        <begin position="221"/>
        <end position="222"/>
    </location>
    <ligand>
        <name>D-glyceraldehyde 3-phosphate</name>
        <dbReference type="ChEBI" id="CHEBI:59776"/>
    </ligand>
</feature>
<protein>
    <submittedName>
        <fullName evidence="9">Type I glyceraldehyde-3-phosphate dehydrogenase</fullName>
    </submittedName>
</protein>
<proteinExistence type="inferred from homology"/>
<evidence type="ECO:0000313" key="9">
    <source>
        <dbReference type="EMBL" id="OHA65485.1"/>
    </source>
</evidence>
<evidence type="ECO:0000256" key="2">
    <source>
        <dbReference type="ARBA" id="ARBA00023002"/>
    </source>
</evidence>